<proteinExistence type="inferred from homology"/>
<keyword evidence="5" id="KW-1185">Reference proteome</keyword>
<dbReference type="RefSeq" id="WP_200257729.1">
    <property type="nucleotide sequence ID" value="NZ_NRSH01000047.1"/>
</dbReference>
<dbReference type="Pfam" id="PF25917">
    <property type="entry name" value="BSH_RND"/>
    <property type="match status" value="1"/>
</dbReference>
<dbReference type="SUPFAM" id="SSF111369">
    <property type="entry name" value="HlyD-like secretion proteins"/>
    <property type="match status" value="1"/>
</dbReference>
<evidence type="ECO:0000256" key="1">
    <source>
        <dbReference type="ARBA" id="ARBA00009477"/>
    </source>
</evidence>
<accession>A0ABS1E6B9</accession>
<dbReference type="Gene3D" id="2.40.50.100">
    <property type="match status" value="1"/>
</dbReference>
<dbReference type="InterPro" id="IPR058625">
    <property type="entry name" value="MdtA-like_BSH"/>
</dbReference>
<feature type="coiled-coil region" evidence="2">
    <location>
        <begin position="107"/>
        <end position="228"/>
    </location>
</feature>
<evidence type="ECO:0000259" key="3">
    <source>
        <dbReference type="Pfam" id="PF25917"/>
    </source>
</evidence>
<evidence type="ECO:0000256" key="2">
    <source>
        <dbReference type="SAM" id="Coils"/>
    </source>
</evidence>
<name>A0ABS1E6B9_9GAMM</name>
<dbReference type="PANTHER" id="PTHR30469">
    <property type="entry name" value="MULTIDRUG RESISTANCE PROTEIN MDTA"/>
    <property type="match status" value="1"/>
</dbReference>
<reference evidence="4 5" key="1">
    <citation type="journal article" date="2020" name="Microorganisms">
        <title>Osmotic Adaptation and Compatible Solute Biosynthesis of Phototrophic Bacteria as Revealed from Genome Analyses.</title>
        <authorList>
            <person name="Imhoff J.F."/>
            <person name="Rahn T."/>
            <person name="Kunzel S."/>
            <person name="Keller A."/>
            <person name="Neulinger S.C."/>
        </authorList>
    </citation>
    <scope>NUCLEOTIDE SEQUENCE [LARGE SCALE GENOMIC DNA]</scope>
    <source>
        <strain evidence="4 5">DSM 15116</strain>
    </source>
</reference>
<dbReference type="EMBL" id="NRSH01000047">
    <property type="protein sequence ID" value="MBK1726508.1"/>
    <property type="molecule type" value="Genomic_DNA"/>
</dbReference>
<keyword evidence="2" id="KW-0175">Coiled coil</keyword>
<comment type="similarity">
    <text evidence="1">Belongs to the membrane fusion protein (MFP) (TC 8.A.1) family.</text>
</comment>
<evidence type="ECO:0000313" key="4">
    <source>
        <dbReference type="EMBL" id="MBK1726508.1"/>
    </source>
</evidence>
<sequence>MANGAKRRKGLQLALSIGVLAAGAGVFTLLAVTQPAPPAGQATEPSWVVTTERAEPGLHTPLVRLYGHVESPSAATLRAAVEADVEAVPARDGQLVDRGELLVRLDDAELRDVLAQRQAELDELEAALAQERRAVEADREDLAAEQSLLEIERRRVSRLERLLADDAASPSQLDDAREERVRQRQAVIQAQERVDTAEQRLAIAEARRDAAEAARDQARRDVQRSEVRAPVSGRISGVEVGPGDRVRPGDSLVSLYDTGELEIRAQVPGSRIGALERAQAGGLEVTGTARVDGEALQVRLDRLAGRSEAEQGGVEAIFAVAGTHSGVALGRFAEIDMALPPEPNTLVVPYKALYGRDRVYRVDAEQRLEPVAVRYLGEARRPDGSRGALIRAPGLEAGAPIVTTQIPQATDGLRVRIEGEG</sequence>
<dbReference type="Gene3D" id="2.40.30.170">
    <property type="match status" value="1"/>
</dbReference>
<comment type="caution">
    <text evidence="4">The sequence shown here is derived from an EMBL/GenBank/DDBJ whole genome shotgun (WGS) entry which is preliminary data.</text>
</comment>
<dbReference type="Gene3D" id="1.10.287.470">
    <property type="entry name" value="Helix hairpin bin"/>
    <property type="match status" value="1"/>
</dbReference>
<dbReference type="PANTHER" id="PTHR30469:SF15">
    <property type="entry name" value="HLYD FAMILY OF SECRETION PROTEINS"/>
    <property type="match status" value="1"/>
</dbReference>
<gene>
    <name evidence="4" type="ORF">CKO13_05625</name>
</gene>
<organism evidence="4 5">
    <name type="scientific">Halorhodospira neutriphila</name>
    <dbReference type="NCBI Taxonomy" id="168379"/>
    <lineage>
        <taxon>Bacteria</taxon>
        <taxon>Pseudomonadati</taxon>
        <taxon>Pseudomonadota</taxon>
        <taxon>Gammaproteobacteria</taxon>
        <taxon>Chromatiales</taxon>
        <taxon>Ectothiorhodospiraceae</taxon>
        <taxon>Halorhodospira</taxon>
    </lineage>
</organism>
<evidence type="ECO:0000313" key="5">
    <source>
        <dbReference type="Proteomes" id="UP000738126"/>
    </source>
</evidence>
<feature type="domain" description="Multidrug resistance protein MdtA-like barrel-sandwich hybrid" evidence="3">
    <location>
        <begin position="75"/>
        <end position="252"/>
    </location>
</feature>
<protein>
    <recommendedName>
        <fullName evidence="3">Multidrug resistance protein MdtA-like barrel-sandwich hybrid domain-containing protein</fullName>
    </recommendedName>
</protein>
<dbReference type="Proteomes" id="UP000738126">
    <property type="component" value="Unassembled WGS sequence"/>
</dbReference>